<organism evidence="1 2">
    <name type="scientific">Mycena rosella</name>
    <name type="common">Pink bonnet</name>
    <name type="synonym">Agaricus rosellus</name>
    <dbReference type="NCBI Taxonomy" id="1033263"/>
    <lineage>
        <taxon>Eukaryota</taxon>
        <taxon>Fungi</taxon>
        <taxon>Dikarya</taxon>
        <taxon>Basidiomycota</taxon>
        <taxon>Agaricomycotina</taxon>
        <taxon>Agaricomycetes</taxon>
        <taxon>Agaricomycetidae</taxon>
        <taxon>Agaricales</taxon>
        <taxon>Marasmiineae</taxon>
        <taxon>Mycenaceae</taxon>
        <taxon>Mycena</taxon>
    </lineage>
</organism>
<comment type="caution">
    <text evidence="1">The sequence shown here is derived from an EMBL/GenBank/DDBJ whole genome shotgun (WGS) entry which is preliminary data.</text>
</comment>
<dbReference type="EMBL" id="JARKIE010000748">
    <property type="protein sequence ID" value="KAJ7618377.1"/>
    <property type="molecule type" value="Genomic_DNA"/>
</dbReference>
<reference evidence="1" key="1">
    <citation type="submission" date="2023-03" db="EMBL/GenBank/DDBJ databases">
        <title>Massive genome expansion in bonnet fungi (Mycena s.s.) driven by repeated elements and novel gene families across ecological guilds.</title>
        <authorList>
            <consortium name="Lawrence Berkeley National Laboratory"/>
            <person name="Harder C.B."/>
            <person name="Miyauchi S."/>
            <person name="Viragh M."/>
            <person name="Kuo A."/>
            <person name="Thoen E."/>
            <person name="Andreopoulos B."/>
            <person name="Lu D."/>
            <person name="Skrede I."/>
            <person name="Drula E."/>
            <person name="Henrissat B."/>
            <person name="Morin E."/>
            <person name="Kohler A."/>
            <person name="Barry K."/>
            <person name="LaButti K."/>
            <person name="Morin E."/>
            <person name="Salamov A."/>
            <person name="Lipzen A."/>
            <person name="Mereny Z."/>
            <person name="Hegedus B."/>
            <person name="Baldrian P."/>
            <person name="Stursova M."/>
            <person name="Weitz H."/>
            <person name="Taylor A."/>
            <person name="Grigoriev I.V."/>
            <person name="Nagy L.G."/>
            <person name="Martin F."/>
            <person name="Kauserud H."/>
        </authorList>
    </citation>
    <scope>NUCLEOTIDE SEQUENCE</scope>
    <source>
        <strain evidence="1">CBHHK067</strain>
    </source>
</reference>
<proteinExistence type="predicted"/>
<gene>
    <name evidence="1" type="ORF">B0H17DRAFT_836419</name>
</gene>
<dbReference type="Proteomes" id="UP001221757">
    <property type="component" value="Unassembled WGS sequence"/>
</dbReference>
<name>A0AAD7FDX2_MYCRO</name>
<sequence>VQVSKPATANQFLRYGLWVEGKHVQGRKVLAKPIRCMKCQTYEQNHIAATCKSIHDLCAWCGEMHKTVECMVSSNQLACSNCRAVKRGHRGHRAADHSCPIFQDKLQITLERNPDAKYPYFLIAGDAVSW</sequence>
<dbReference type="AlphaFoldDB" id="A0AAD7FDX2"/>
<protein>
    <submittedName>
        <fullName evidence="1">Uncharacterized protein</fullName>
    </submittedName>
</protein>
<feature type="non-terminal residue" evidence="1">
    <location>
        <position position="1"/>
    </location>
</feature>
<evidence type="ECO:0000313" key="1">
    <source>
        <dbReference type="EMBL" id="KAJ7618377.1"/>
    </source>
</evidence>
<accession>A0AAD7FDX2</accession>
<evidence type="ECO:0000313" key="2">
    <source>
        <dbReference type="Proteomes" id="UP001221757"/>
    </source>
</evidence>
<keyword evidence="2" id="KW-1185">Reference proteome</keyword>
<feature type="non-terminal residue" evidence="1">
    <location>
        <position position="130"/>
    </location>
</feature>